<dbReference type="InterPro" id="IPR050181">
    <property type="entry name" value="Cold_shock_domain"/>
</dbReference>
<accession>A0A0F4KSS3</accession>
<evidence type="ECO:0000313" key="7">
    <source>
        <dbReference type="Proteomes" id="UP000033648"/>
    </source>
</evidence>
<keyword evidence="2" id="KW-0963">Cytoplasm</keyword>
<name>A0A0F4KSS3_9BIFI</name>
<evidence type="ECO:0000313" key="8">
    <source>
        <dbReference type="Proteomes" id="UP000233731"/>
    </source>
</evidence>
<dbReference type="Pfam" id="PF00313">
    <property type="entry name" value="CSD"/>
    <property type="match status" value="1"/>
</dbReference>
<evidence type="ECO:0000256" key="3">
    <source>
        <dbReference type="RuleBase" id="RU000408"/>
    </source>
</evidence>
<dbReference type="PANTHER" id="PTHR11544">
    <property type="entry name" value="COLD SHOCK DOMAIN CONTAINING PROTEINS"/>
    <property type="match status" value="1"/>
</dbReference>
<dbReference type="SMART" id="SM00357">
    <property type="entry name" value="CSP"/>
    <property type="match status" value="1"/>
</dbReference>
<dbReference type="OrthoDB" id="7477356at2"/>
<keyword evidence="5" id="KW-0238">DNA-binding</keyword>
<dbReference type="Proteomes" id="UP000033648">
    <property type="component" value="Unassembled WGS sequence"/>
</dbReference>
<dbReference type="EMBL" id="PCHJ01000015">
    <property type="protein sequence ID" value="PKV09508.1"/>
    <property type="molecule type" value="Genomic_DNA"/>
</dbReference>
<dbReference type="InterPro" id="IPR019844">
    <property type="entry name" value="CSD_CS"/>
</dbReference>
<gene>
    <name evidence="6" type="ORF">CQR44_1043</name>
    <name evidence="5" type="ORF">JF69_10290</name>
</gene>
<evidence type="ECO:0000313" key="6">
    <source>
        <dbReference type="EMBL" id="PKV09508.1"/>
    </source>
</evidence>
<dbReference type="PROSITE" id="PS00352">
    <property type="entry name" value="CSD_1"/>
    <property type="match status" value="1"/>
</dbReference>
<evidence type="ECO:0000256" key="1">
    <source>
        <dbReference type="ARBA" id="ARBA00004496"/>
    </source>
</evidence>
<dbReference type="Proteomes" id="UP000233731">
    <property type="component" value="Unassembled WGS sequence"/>
</dbReference>
<dbReference type="RefSeq" id="WP_045924634.1">
    <property type="nucleotide sequence ID" value="NZ_CP132384.1"/>
</dbReference>
<dbReference type="EMBL" id="JWME01000011">
    <property type="protein sequence ID" value="KJY49722.1"/>
    <property type="molecule type" value="Genomic_DNA"/>
</dbReference>
<sequence>MAQGTVKFFSAGKGYGFINPDDGGEDVFVHYSAIQSDGFKTLDEGDKVEYQVEEGPKGLQATKVTKL</sequence>
<dbReference type="PATRIC" id="fig|1684.4.peg.1117"/>
<feature type="domain" description="CSD" evidence="4">
    <location>
        <begin position="1"/>
        <end position="66"/>
    </location>
</feature>
<dbReference type="InterPro" id="IPR012340">
    <property type="entry name" value="NA-bd_OB-fold"/>
</dbReference>
<dbReference type="Gene3D" id="2.40.50.140">
    <property type="entry name" value="Nucleic acid-binding proteins"/>
    <property type="match status" value="1"/>
</dbReference>
<evidence type="ECO:0000313" key="5">
    <source>
        <dbReference type="EMBL" id="KJY49722.1"/>
    </source>
</evidence>
<dbReference type="GO" id="GO:0005737">
    <property type="term" value="C:cytoplasm"/>
    <property type="evidence" value="ECO:0007669"/>
    <property type="project" value="UniProtKB-SubCell"/>
</dbReference>
<dbReference type="SUPFAM" id="SSF50249">
    <property type="entry name" value="Nucleic acid-binding proteins"/>
    <property type="match status" value="1"/>
</dbReference>
<reference evidence="5 7" key="1">
    <citation type="submission" date="2014-12" db="EMBL/GenBank/DDBJ databases">
        <title>Comparative genomics of the lactic acid bacteria isolated from the honey bee gut.</title>
        <authorList>
            <person name="Ellegaard K.M."/>
            <person name="Tamarit D."/>
            <person name="Javelind E."/>
            <person name="Olofsson T."/>
            <person name="Andersson S.G."/>
            <person name="Vasquez A."/>
        </authorList>
    </citation>
    <scope>NUCLEOTIDE SEQUENCE [LARGE SCALE GENOMIC DNA]</scope>
    <source>
        <strain evidence="5 7">Bin2</strain>
    </source>
</reference>
<evidence type="ECO:0000259" key="4">
    <source>
        <dbReference type="PROSITE" id="PS51857"/>
    </source>
</evidence>
<dbReference type="PROSITE" id="PS51857">
    <property type="entry name" value="CSD_2"/>
    <property type="match status" value="1"/>
</dbReference>
<dbReference type="InterPro" id="IPR011129">
    <property type="entry name" value="CSD"/>
</dbReference>
<organism evidence="5 7">
    <name type="scientific">Bifidobacterium asteroides</name>
    <dbReference type="NCBI Taxonomy" id="1684"/>
    <lineage>
        <taxon>Bacteria</taxon>
        <taxon>Bacillati</taxon>
        <taxon>Actinomycetota</taxon>
        <taxon>Actinomycetes</taxon>
        <taxon>Bifidobacteriales</taxon>
        <taxon>Bifidobacteriaceae</taxon>
        <taxon>Bifidobacterium</taxon>
    </lineage>
</organism>
<proteinExistence type="predicted"/>
<protein>
    <submittedName>
        <fullName evidence="5">Cold-shock DNA-binding domain protein</fullName>
    </submittedName>
    <submittedName>
        <fullName evidence="6">Cold-shock protein</fullName>
    </submittedName>
</protein>
<dbReference type="GO" id="GO:0003677">
    <property type="term" value="F:DNA binding"/>
    <property type="evidence" value="ECO:0007669"/>
    <property type="project" value="UniProtKB-KW"/>
</dbReference>
<dbReference type="PRINTS" id="PR00050">
    <property type="entry name" value="COLDSHOCK"/>
</dbReference>
<dbReference type="PIRSF" id="PIRSF002599">
    <property type="entry name" value="Cold_shock_A"/>
    <property type="match status" value="1"/>
</dbReference>
<dbReference type="InterPro" id="IPR012156">
    <property type="entry name" value="Cold_shock_CspA"/>
</dbReference>
<dbReference type="AlphaFoldDB" id="A0A0F4KSS3"/>
<dbReference type="CDD" id="cd04458">
    <property type="entry name" value="CSP_CDS"/>
    <property type="match status" value="1"/>
</dbReference>
<reference evidence="6 8" key="2">
    <citation type="submission" date="2017-10" db="EMBL/GenBank/DDBJ databases">
        <title>Bifidobacterium genomics.</title>
        <authorList>
            <person name="Lugli G.A."/>
            <person name="Milani C."/>
            <person name="Mancabelli L."/>
        </authorList>
    </citation>
    <scope>NUCLEOTIDE SEQUENCE [LARGE SCALE GENOMIC DNA]</scope>
    <source>
        <strain evidence="6 8">1460B</strain>
    </source>
</reference>
<comment type="caution">
    <text evidence="5">The sequence shown here is derived from an EMBL/GenBank/DDBJ whole genome shotgun (WGS) entry which is preliminary data.</text>
</comment>
<dbReference type="InterPro" id="IPR002059">
    <property type="entry name" value="CSP_DNA-bd"/>
</dbReference>
<comment type="subcellular location">
    <subcellularLocation>
        <location evidence="1 3">Cytoplasm</location>
    </subcellularLocation>
</comment>
<dbReference type="FunFam" id="2.40.50.140:FF:000006">
    <property type="entry name" value="Cold shock protein CspC"/>
    <property type="match status" value="1"/>
</dbReference>
<evidence type="ECO:0000256" key="2">
    <source>
        <dbReference type="ARBA" id="ARBA00022490"/>
    </source>
</evidence>